<name>A0ABQ5EWA7_9ASTR</name>
<feature type="compositionally biased region" description="Polar residues" evidence="1">
    <location>
        <begin position="155"/>
        <end position="165"/>
    </location>
</feature>
<evidence type="ECO:0000256" key="1">
    <source>
        <dbReference type="SAM" id="MobiDB-lite"/>
    </source>
</evidence>
<evidence type="ECO:0000313" key="2">
    <source>
        <dbReference type="EMBL" id="GJT55088.1"/>
    </source>
</evidence>
<feature type="region of interest" description="Disordered" evidence="1">
    <location>
        <begin position="133"/>
        <end position="165"/>
    </location>
</feature>
<accession>A0ABQ5EWA7</accession>
<keyword evidence="3" id="KW-1185">Reference proteome</keyword>
<protein>
    <submittedName>
        <fullName evidence="2">Uncharacterized protein</fullName>
    </submittedName>
</protein>
<gene>
    <name evidence="2" type="ORF">Tco_0990142</name>
</gene>
<organism evidence="2 3">
    <name type="scientific">Tanacetum coccineum</name>
    <dbReference type="NCBI Taxonomy" id="301880"/>
    <lineage>
        <taxon>Eukaryota</taxon>
        <taxon>Viridiplantae</taxon>
        <taxon>Streptophyta</taxon>
        <taxon>Embryophyta</taxon>
        <taxon>Tracheophyta</taxon>
        <taxon>Spermatophyta</taxon>
        <taxon>Magnoliopsida</taxon>
        <taxon>eudicotyledons</taxon>
        <taxon>Gunneridae</taxon>
        <taxon>Pentapetalae</taxon>
        <taxon>asterids</taxon>
        <taxon>campanulids</taxon>
        <taxon>Asterales</taxon>
        <taxon>Asteraceae</taxon>
        <taxon>Asteroideae</taxon>
        <taxon>Anthemideae</taxon>
        <taxon>Anthemidinae</taxon>
        <taxon>Tanacetum</taxon>
    </lineage>
</organism>
<proteinExistence type="predicted"/>
<comment type="caution">
    <text evidence="2">The sequence shown here is derived from an EMBL/GenBank/DDBJ whole genome shotgun (WGS) entry which is preliminary data.</text>
</comment>
<reference evidence="2" key="1">
    <citation type="journal article" date="2022" name="Int. J. Mol. Sci.">
        <title>Draft Genome of Tanacetum Coccineum: Genomic Comparison of Closely Related Tanacetum-Family Plants.</title>
        <authorList>
            <person name="Yamashiro T."/>
            <person name="Shiraishi A."/>
            <person name="Nakayama K."/>
            <person name="Satake H."/>
        </authorList>
    </citation>
    <scope>NUCLEOTIDE SEQUENCE</scope>
</reference>
<feature type="compositionally biased region" description="Basic and acidic residues" evidence="1">
    <location>
        <begin position="133"/>
        <end position="147"/>
    </location>
</feature>
<sequence>MSRGQDTKIPQSSGPYIKVGDEVVHKELGDRMERAATTASSLEAEQDSGGTDCLPTATIFEKLTQMSAKSTALNEFSSSMASLIICLATNQNFNLSKYIFDAMFDDTQRRSDNKTCLIQMMLHGDEVNVDMPVGEKQEQSAKEREVDTSVEDGASPTTIEEITLA</sequence>
<dbReference type="Proteomes" id="UP001151760">
    <property type="component" value="Unassembled WGS sequence"/>
</dbReference>
<evidence type="ECO:0000313" key="3">
    <source>
        <dbReference type="Proteomes" id="UP001151760"/>
    </source>
</evidence>
<dbReference type="EMBL" id="BQNB010016727">
    <property type="protein sequence ID" value="GJT55088.1"/>
    <property type="molecule type" value="Genomic_DNA"/>
</dbReference>
<reference evidence="2" key="2">
    <citation type="submission" date="2022-01" db="EMBL/GenBank/DDBJ databases">
        <authorList>
            <person name="Yamashiro T."/>
            <person name="Shiraishi A."/>
            <person name="Satake H."/>
            <person name="Nakayama K."/>
        </authorList>
    </citation>
    <scope>NUCLEOTIDE SEQUENCE</scope>
</reference>